<evidence type="ECO:0000313" key="2">
    <source>
        <dbReference type="Proteomes" id="UP000005798"/>
    </source>
</evidence>
<comment type="caution">
    <text evidence="1">The sequence shown here is derived from an EMBL/GenBank/DDBJ whole genome shotgun (WGS) entry which is preliminary data.</text>
</comment>
<gene>
    <name evidence="1" type="ORF">CLORAM_02120</name>
</gene>
<reference evidence="1" key="2">
    <citation type="submission" date="2014-06" db="EMBL/GenBank/DDBJ databases">
        <title>Draft genome sequence of Clostridium ramosum(DSM 1402).</title>
        <authorList>
            <person name="Sudarsanam P."/>
            <person name="Ley R."/>
            <person name="Guruge J."/>
            <person name="Turnbaugh P.J."/>
            <person name="Mahowald M."/>
            <person name="Liep D."/>
            <person name="Gordon J."/>
        </authorList>
    </citation>
    <scope>NUCLEOTIDE SEQUENCE</scope>
    <source>
        <strain evidence="1">DSM 1402</strain>
    </source>
</reference>
<evidence type="ECO:0000313" key="1">
    <source>
        <dbReference type="EMBL" id="EDS17337.1"/>
    </source>
</evidence>
<reference evidence="1" key="1">
    <citation type="submission" date="2007-11" db="EMBL/GenBank/DDBJ databases">
        <authorList>
            <person name="Fulton L."/>
            <person name="Clifton S."/>
            <person name="Fulton B."/>
            <person name="Xu J."/>
            <person name="Minx P."/>
            <person name="Pepin K.H."/>
            <person name="Johnson M."/>
            <person name="Thiruvilangam P."/>
            <person name="Bhonagiri V."/>
            <person name="Nash W.E."/>
            <person name="Mardis E.R."/>
            <person name="Wilson R.K."/>
        </authorList>
    </citation>
    <scope>NUCLEOTIDE SEQUENCE [LARGE SCALE GENOMIC DNA]</scope>
    <source>
        <strain evidence="1">DSM 1402</strain>
    </source>
</reference>
<proteinExistence type="predicted"/>
<protein>
    <submittedName>
        <fullName evidence="1">Uncharacterized protein</fullName>
    </submittedName>
</protein>
<dbReference type="AlphaFoldDB" id="B0N699"/>
<keyword evidence="2" id="KW-1185">Reference proteome</keyword>
<dbReference type="HOGENOM" id="CLU_2953379_0_0_9"/>
<name>B0N699_9FIRM</name>
<dbReference type="Proteomes" id="UP000005798">
    <property type="component" value="Unassembled WGS sequence"/>
</dbReference>
<dbReference type="EMBL" id="ABFX02000008">
    <property type="protein sequence ID" value="EDS17337.1"/>
    <property type="molecule type" value="Genomic_DNA"/>
</dbReference>
<accession>B0N699</accession>
<organism evidence="1 2">
    <name type="scientific">Thomasclavelia ramosa DSM 1402</name>
    <dbReference type="NCBI Taxonomy" id="445974"/>
    <lineage>
        <taxon>Bacteria</taxon>
        <taxon>Bacillati</taxon>
        <taxon>Bacillota</taxon>
        <taxon>Erysipelotrichia</taxon>
        <taxon>Erysipelotrichales</taxon>
        <taxon>Coprobacillaceae</taxon>
        <taxon>Thomasclavelia</taxon>
    </lineage>
</organism>
<sequence>MYFKLSFIIYNKKEKKIKVIIKLIRKSISIAMRLNPNWIILFNSRKNNGAIKSTTAAKS</sequence>